<dbReference type="Proteomes" id="UP001292094">
    <property type="component" value="Unassembled WGS sequence"/>
</dbReference>
<dbReference type="EMBL" id="JAWZYT010005464">
    <property type="protein sequence ID" value="KAK4290488.1"/>
    <property type="molecule type" value="Genomic_DNA"/>
</dbReference>
<keyword evidence="2" id="KW-1185">Reference proteome</keyword>
<reference evidence="1" key="1">
    <citation type="submission" date="2023-11" db="EMBL/GenBank/DDBJ databases">
        <title>Genome assemblies of two species of porcelain crab, Petrolisthes cinctipes and Petrolisthes manimaculis (Anomura: Porcellanidae).</title>
        <authorList>
            <person name="Angst P."/>
        </authorList>
    </citation>
    <scope>NUCLEOTIDE SEQUENCE</scope>
    <source>
        <strain evidence="1">PB745_02</strain>
        <tissue evidence="1">Gill</tissue>
    </source>
</reference>
<proteinExistence type="predicted"/>
<evidence type="ECO:0000313" key="1">
    <source>
        <dbReference type="EMBL" id="KAK4290488.1"/>
    </source>
</evidence>
<sequence length="67" mass="7677">MTEGKQFNFLSAHCSRRLSVARDEKEQQANFRERRNLRSIPPTTVFCPRMVVVKAAVDVVIVEAVED</sequence>
<comment type="caution">
    <text evidence="1">The sequence shown here is derived from an EMBL/GenBank/DDBJ whole genome shotgun (WGS) entry which is preliminary data.</text>
</comment>
<protein>
    <submittedName>
        <fullName evidence="1">Uncharacterized protein</fullName>
    </submittedName>
</protein>
<organism evidence="1 2">
    <name type="scientific">Petrolisthes manimaculis</name>
    <dbReference type="NCBI Taxonomy" id="1843537"/>
    <lineage>
        <taxon>Eukaryota</taxon>
        <taxon>Metazoa</taxon>
        <taxon>Ecdysozoa</taxon>
        <taxon>Arthropoda</taxon>
        <taxon>Crustacea</taxon>
        <taxon>Multicrustacea</taxon>
        <taxon>Malacostraca</taxon>
        <taxon>Eumalacostraca</taxon>
        <taxon>Eucarida</taxon>
        <taxon>Decapoda</taxon>
        <taxon>Pleocyemata</taxon>
        <taxon>Anomura</taxon>
        <taxon>Galatheoidea</taxon>
        <taxon>Porcellanidae</taxon>
        <taxon>Petrolisthes</taxon>
    </lineage>
</organism>
<accession>A0AAE1NID5</accession>
<dbReference type="AlphaFoldDB" id="A0AAE1NID5"/>
<gene>
    <name evidence="1" type="ORF">Pmani_036611</name>
</gene>
<name>A0AAE1NID5_9EUCA</name>
<evidence type="ECO:0000313" key="2">
    <source>
        <dbReference type="Proteomes" id="UP001292094"/>
    </source>
</evidence>